<dbReference type="OrthoDB" id="9981847at2759"/>
<gene>
    <name evidence="9" type="ORF">D9619_010478</name>
</gene>
<feature type="transmembrane region" description="Helical" evidence="6">
    <location>
        <begin position="821"/>
        <end position="841"/>
    </location>
</feature>
<proteinExistence type="inferred from homology"/>
<reference evidence="9 10" key="1">
    <citation type="journal article" date="2020" name="ISME J.">
        <title>Uncovering the hidden diversity of litter-decomposition mechanisms in mushroom-forming fungi.</title>
        <authorList>
            <person name="Floudas D."/>
            <person name="Bentzer J."/>
            <person name="Ahren D."/>
            <person name="Johansson T."/>
            <person name="Persson P."/>
            <person name="Tunlid A."/>
        </authorList>
    </citation>
    <scope>NUCLEOTIDE SEQUENCE [LARGE SCALE GENOMIC DNA]</scope>
    <source>
        <strain evidence="9 10">CBS 101986</strain>
    </source>
</reference>
<dbReference type="PANTHER" id="PTHR48022:SF31">
    <property type="entry name" value="HEXOSE TRANSPORTER"/>
    <property type="match status" value="1"/>
</dbReference>
<keyword evidence="10" id="KW-1185">Reference proteome</keyword>
<dbReference type="InterPro" id="IPR005828">
    <property type="entry name" value="MFS_sugar_transport-like"/>
</dbReference>
<dbReference type="AlphaFoldDB" id="A0A8H5ASR5"/>
<evidence type="ECO:0000256" key="3">
    <source>
        <dbReference type="ARBA" id="ARBA00022692"/>
    </source>
</evidence>
<keyword evidence="5 6" id="KW-0472">Membrane</keyword>
<dbReference type="Pfam" id="PF26157">
    <property type="entry name" value="SGL_GH162"/>
    <property type="match status" value="1"/>
</dbReference>
<feature type="transmembrane region" description="Helical" evidence="6">
    <location>
        <begin position="745"/>
        <end position="765"/>
    </location>
</feature>
<name>A0A8H5ASR5_9AGAR</name>
<dbReference type="EMBL" id="JAACJJ010000058">
    <property type="protein sequence ID" value="KAF5310206.1"/>
    <property type="molecule type" value="Genomic_DNA"/>
</dbReference>
<accession>A0A8H5ASR5</accession>
<evidence type="ECO:0000256" key="1">
    <source>
        <dbReference type="ARBA" id="ARBA00004141"/>
    </source>
</evidence>
<feature type="chain" id="PRO_5034181839" description="Major facilitator superfamily (MFS) profile domain-containing protein" evidence="7">
    <location>
        <begin position="23"/>
        <end position="902"/>
    </location>
</feature>
<dbReference type="PANTHER" id="PTHR48022">
    <property type="entry name" value="PLASTIDIC GLUCOSE TRANSPORTER 4"/>
    <property type="match status" value="1"/>
</dbReference>
<evidence type="ECO:0000256" key="2">
    <source>
        <dbReference type="ARBA" id="ARBA00010992"/>
    </source>
</evidence>
<evidence type="ECO:0000256" key="6">
    <source>
        <dbReference type="SAM" id="Phobius"/>
    </source>
</evidence>
<evidence type="ECO:0000256" key="7">
    <source>
        <dbReference type="SAM" id="SignalP"/>
    </source>
</evidence>
<evidence type="ECO:0000259" key="8">
    <source>
        <dbReference type="PROSITE" id="PS50850"/>
    </source>
</evidence>
<evidence type="ECO:0000256" key="4">
    <source>
        <dbReference type="ARBA" id="ARBA00022989"/>
    </source>
</evidence>
<dbReference type="InterPro" id="IPR036259">
    <property type="entry name" value="MFS_trans_sf"/>
</dbReference>
<feature type="transmembrane region" description="Helical" evidence="6">
    <location>
        <begin position="721"/>
        <end position="738"/>
    </location>
</feature>
<sequence length="902" mass="99810">MVRLSPRIVVCAFLWTFASVAAALAPPSPPKSSTCRFATKYTTQSIIQNPSAFEQDVIFWEGMFHQNNVSYNALNGMTFDGTLLDPVTGVHNVDGLHTFSAASKESLHMMLLAHVVQGNPSAARWILAAHGGGSDVETARTLAISILKTKWATYSTFNQTYPGFGGFLPWFAHAGSTPLAPTWDWVNRVPALDNGENIWAIYAVVEALQQTGRKDYQTLAVKWQGYLDYLKKTASTIFYHGNGRICAVTDIANQALSIDDPAQSYVCEGENNFINDPYEGEVFMYFLYLFGGLSSTEKEALLAFKRAKLVSIDWNHPGLTSITVQRGFWFSAHENWGWMQLPYTDTPLLQNIYSNAERARTCNSKAKQIPGMYASINNSTDSNGQIIGYISNAGIPEIANQTVQELDVITPYSVMNTMLVDKTVGLVWWHNMAIAKRMQNLYGSSESTRRDGTATSAFVSWDSKMTTVNGLLGGVTPFVRSKMQRDKIYDEFIEVSKTEYSRVFGKGPLRVILQTAAQNVAMFVFARILIGFGTSASGLCGPVYLAETLPFQRRAWGLGVFNDFYYVGGLIAAGITFGTAKMDSTWAWRIPSAVQGIFSIICVIIIPFIPESPRWLVYQNEGEKAMDVVAYMYADGNRDDPLVVAQFKEIMDTIEYEKNSGETLSMMQLIRTPSARKRVTLAVSAAVFSTIAGNVIASYYLGTMLDNAGITNTTIQLEINIILNAWCLLCSLFGTWLADRMGRKSLGILSQSLLTVFLFLVGGLTKVYGNSSFNPGIYATVAMLFLFQGSYSIGWTPLLYLYPPEVMNYSIRANGMGIFQFALNATALWAVFAFPFALVAIGWKTYMINGAWDVVIIGLMAWYWVETKGTSLEEVDKVIDGEKHSDVPDLSIIAKGKMGMIL</sequence>
<dbReference type="PROSITE" id="PS50850">
    <property type="entry name" value="MFS"/>
    <property type="match status" value="1"/>
</dbReference>
<feature type="transmembrane region" description="Helical" evidence="6">
    <location>
        <begin position="558"/>
        <end position="580"/>
    </location>
</feature>
<keyword evidence="7" id="KW-0732">Signal</keyword>
<protein>
    <recommendedName>
        <fullName evidence="8">Major facilitator superfamily (MFS) profile domain-containing protein</fullName>
    </recommendedName>
</protein>
<dbReference type="SUPFAM" id="SSF103473">
    <property type="entry name" value="MFS general substrate transporter"/>
    <property type="match status" value="1"/>
</dbReference>
<dbReference type="Proteomes" id="UP000567179">
    <property type="component" value="Unassembled WGS sequence"/>
</dbReference>
<dbReference type="Gene3D" id="1.20.1250.20">
    <property type="entry name" value="MFS general substrate transporter like domains"/>
    <property type="match status" value="1"/>
</dbReference>
<feature type="signal peptide" evidence="7">
    <location>
        <begin position="1"/>
        <end position="22"/>
    </location>
</feature>
<comment type="subcellular location">
    <subcellularLocation>
        <location evidence="1">Membrane</location>
        <topology evidence="1">Multi-pass membrane protein</topology>
    </subcellularLocation>
</comment>
<keyword evidence="4 6" id="KW-1133">Transmembrane helix</keyword>
<comment type="similarity">
    <text evidence="2">Belongs to the major facilitator superfamily. Sugar transporter (TC 2.A.1.1) family.</text>
</comment>
<evidence type="ECO:0000313" key="10">
    <source>
        <dbReference type="Proteomes" id="UP000567179"/>
    </source>
</evidence>
<feature type="transmembrane region" description="Helical" evidence="6">
    <location>
        <begin position="679"/>
        <end position="701"/>
    </location>
</feature>
<dbReference type="InterPro" id="IPR020846">
    <property type="entry name" value="MFS_dom"/>
</dbReference>
<comment type="caution">
    <text evidence="9">The sequence shown here is derived from an EMBL/GenBank/DDBJ whole genome shotgun (WGS) entry which is preliminary data.</text>
</comment>
<feature type="transmembrane region" description="Helical" evidence="6">
    <location>
        <begin position="777"/>
        <end position="801"/>
    </location>
</feature>
<dbReference type="GO" id="GO:0005351">
    <property type="term" value="F:carbohydrate:proton symporter activity"/>
    <property type="evidence" value="ECO:0007669"/>
    <property type="project" value="TreeGrafter"/>
</dbReference>
<dbReference type="InterPro" id="IPR050360">
    <property type="entry name" value="MFS_Sugar_Transporters"/>
</dbReference>
<dbReference type="GO" id="GO:0016020">
    <property type="term" value="C:membrane"/>
    <property type="evidence" value="ECO:0007669"/>
    <property type="project" value="UniProtKB-SubCell"/>
</dbReference>
<feature type="transmembrane region" description="Helical" evidence="6">
    <location>
        <begin position="847"/>
        <end position="865"/>
    </location>
</feature>
<feature type="domain" description="Major facilitator superfamily (MFS) profile" evidence="8">
    <location>
        <begin position="409"/>
        <end position="868"/>
    </location>
</feature>
<feature type="transmembrane region" description="Helical" evidence="6">
    <location>
        <begin position="520"/>
        <end position="546"/>
    </location>
</feature>
<feature type="transmembrane region" description="Helical" evidence="6">
    <location>
        <begin position="586"/>
        <end position="609"/>
    </location>
</feature>
<evidence type="ECO:0000313" key="9">
    <source>
        <dbReference type="EMBL" id="KAF5310206.1"/>
    </source>
</evidence>
<evidence type="ECO:0000256" key="5">
    <source>
        <dbReference type="ARBA" id="ARBA00023136"/>
    </source>
</evidence>
<keyword evidence="3 6" id="KW-0812">Transmembrane</keyword>
<organism evidence="9 10">
    <name type="scientific">Psilocybe cf. subviscida</name>
    <dbReference type="NCBI Taxonomy" id="2480587"/>
    <lineage>
        <taxon>Eukaryota</taxon>
        <taxon>Fungi</taxon>
        <taxon>Dikarya</taxon>
        <taxon>Basidiomycota</taxon>
        <taxon>Agaricomycotina</taxon>
        <taxon>Agaricomycetes</taxon>
        <taxon>Agaricomycetidae</taxon>
        <taxon>Agaricales</taxon>
        <taxon>Agaricineae</taxon>
        <taxon>Strophariaceae</taxon>
        <taxon>Psilocybe</taxon>
    </lineage>
</organism>
<dbReference type="Pfam" id="PF00083">
    <property type="entry name" value="Sugar_tr"/>
    <property type="match status" value="1"/>
</dbReference>
<dbReference type="InterPro" id="IPR058773">
    <property type="entry name" value="SGL_GH162"/>
</dbReference>